<comment type="caution">
    <text evidence="4">The sequence shown here is derived from an EMBL/GenBank/DDBJ whole genome shotgun (WGS) entry which is preliminary data.</text>
</comment>
<reference evidence="4 5" key="1">
    <citation type="submission" date="2018-06" db="EMBL/GenBank/DDBJ databases">
        <title>Genomic Encyclopedia of Archaeal and Bacterial Type Strains, Phase II (KMG-II): from individual species to whole genera.</title>
        <authorList>
            <person name="Goeker M."/>
        </authorList>
    </citation>
    <scope>NUCLEOTIDE SEQUENCE [LARGE SCALE GENOMIC DNA]</scope>
    <source>
        <strain evidence="4 5">ATCC BAA-1881</strain>
    </source>
</reference>
<feature type="domain" description="BACON" evidence="3">
    <location>
        <begin position="552"/>
        <end position="633"/>
    </location>
</feature>
<dbReference type="AlphaFoldDB" id="A0A326UD99"/>
<feature type="domain" description="BACON" evidence="3">
    <location>
        <begin position="470"/>
        <end position="513"/>
    </location>
</feature>
<dbReference type="Pfam" id="PF19190">
    <property type="entry name" value="BACON_2"/>
    <property type="match status" value="6"/>
</dbReference>
<dbReference type="InterPro" id="IPR024361">
    <property type="entry name" value="BACON"/>
</dbReference>
<keyword evidence="5" id="KW-1185">Reference proteome</keyword>
<evidence type="ECO:0000256" key="2">
    <source>
        <dbReference type="SAM" id="Phobius"/>
    </source>
</evidence>
<proteinExistence type="predicted"/>
<gene>
    <name evidence="4" type="ORF">EI42_04838</name>
</gene>
<dbReference type="RefSeq" id="WP_111325139.1">
    <property type="nucleotide sequence ID" value="NZ_BIFX01000001.1"/>
</dbReference>
<dbReference type="Gene3D" id="2.60.40.1120">
    <property type="entry name" value="Carboxypeptidase-like, regulatory domain"/>
    <property type="match status" value="1"/>
</dbReference>
<dbReference type="SUPFAM" id="SSF49464">
    <property type="entry name" value="Carboxypeptidase regulatory domain-like"/>
    <property type="match status" value="1"/>
</dbReference>
<evidence type="ECO:0000256" key="1">
    <source>
        <dbReference type="SAM" id="MobiDB-lite"/>
    </source>
</evidence>
<evidence type="ECO:0000259" key="3">
    <source>
        <dbReference type="Pfam" id="PF19190"/>
    </source>
</evidence>
<keyword evidence="2" id="KW-0812">Transmembrane</keyword>
<feature type="domain" description="BACON" evidence="3">
    <location>
        <begin position="656"/>
        <end position="728"/>
    </location>
</feature>
<sequence length="1071" mass="112412">MGKCLFCNNPCYKHFVVCFDCYMTTHAAEEGTDIAERLTRPVPTVPLPPQPGPFTTEYQTTPCDVVEEPPRMPGGEVTLDEHAATPLPPGRGQPTPHAFPPLSLGQKTLFPGSHPAMQAPPQQTGNPPPGQKKSQFIAYTGPLRARQLPGVRKPATQQPQTGKKKKWVRLVLTCLLLLAMLIIFIDGILVGIAYFQPKKETASGSSVPVLSLSSSKAEYGQQLTISVQNFKPQTRVYLSRDLHEPIKTDTGKSVVKVGDDGKAEARITIDRGWKPGLHAIQAEDIISRFTASAALRIAEGSAQPAIFQLSTRTLDMGLAYEGANTIQMLTLSNGGNGNITWTVSSDQPWLQATPNQGSFSSSQVIAVGVQRAHLAPGKYTGTLKFTSNVGLPQTVAVSMEVQALPTNPGAVLQATPVVMDYNAFDGNADPKPQTMVISNPGTEPLYWKLNSIISIKTLHSDVIKELHDRDDNWLRLDQTSGTIPPQGSANIPVTVNSKNLVPGTYLSTLVFSVNEGQNAYNSPQSISIALTIQPRCGITAGIGQLSFVTVAGQGNPSNQSITLSPVGSCQEAIDWNATASTNWVTIAPAKGQIKDAANPATPAISITANTFSPGTYYSSIIIRTPQSTLTIAISLRVQAVLTPNSPIMRASPLNVNFAVNQGQPAPPGQTVTITNTGKSPLIWDASVDNQVSWLSASPLKGSIPAGQTGQLLLSVDPSDLTPGTYVGQIVLHGKDTHDKEAGGNPQTITVNFTISPPCSMAQPSQSTIAFSAIQGSANPASRVITFTATGNCSWPLQWQATVSSDAPWLKVTSTDSSLNGTGTTASVNVQPDITGLTPGNYTAQVTLTAQDQDRQTAKGSPQTFQVSLTVLQPCTLQFSATEFAFTQHQGQAVDAQILTLRETGACAYPITWTAKSDSDWLSVTDSGQDSGNGSGITIGIKSTSLAPGSYKGNITISATGNGGATVQGGQSIPVTLTVVGSTVSGVVVACQDGNCTKSSPLAGATVTLSGNGGNYNATADSNGNFILNGVANGSYTLTANGTQDNKRYAVSMNLTVSGDTSSVSLKAVASG</sequence>
<keyword evidence="4" id="KW-0121">Carboxypeptidase</keyword>
<keyword evidence="4" id="KW-0645">Protease</keyword>
<evidence type="ECO:0000313" key="5">
    <source>
        <dbReference type="Proteomes" id="UP000248806"/>
    </source>
</evidence>
<keyword evidence="4" id="KW-0378">Hydrolase</keyword>
<feature type="transmembrane region" description="Helical" evidence="2">
    <location>
        <begin position="170"/>
        <end position="195"/>
    </location>
</feature>
<feature type="region of interest" description="Disordered" evidence="1">
    <location>
        <begin position="70"/>
        <end position="135"/>
    </location>
</feature>
<dbReference type="EMBL" id="QKUF01000024">
    <property type="protein sequence ID" value="PZW23913.1"/>
    <property type="molecule type" value="Genomic_DNA"/>
</dbReference>
<evidence type="ECO:0000313" key="4">
    <source>
        <dbReference type="EMBL" id="PZW23913.1"/>
    </source>
</evidence>
<keyword evidence="2" id="KW-1133">Transmembrane helix</keyword>
<feature type="domain" description="BACON" evidence="3">
    <location>
        <begin position="776"/>
        <end position="852"/>
    </location>
</feature>
<feature type="domain" description="BACON" evidence="3">
    <location>
        <begin position="315"/>
        <end position="396"/>
    </location>
</feature>
<dbReference type="InterPro" id="IPR013783">
    <property type="entry name" value="Ig-like_fold"/>
</dbReference>
<dbReference type="GO" id="GO:0004180">
    <property type="term" value="F:carboxypeptidase activity"/>
    <property type="evidence" value="ECO:0007669"/>
    <property type="project" value="UniProtKB-KW"/>
</dbReference>
<dbReference type="OrthoDB" id="136006at2"/>
<dbReference type="Proteomes" id="UP000248806">
    <property type="component" value="Unassembled WGS sequence"/>
</dbReference>
<dbReference type="Gene3D" id="2.60.40.10">
    <property type="entry name" value="Immunoglobulins"/>
    <property type="match status" value="5"/>
</dbReference>
<organism evidence="4 5">
    <name type="scientific">Thermosporothrix hazakensis</name>
    <dbReference type="NCBI Taxonomy" id="644383"/>
    <lineage>
        <taxon>Bacteria</taxon>
        <taxon>Bacillati</taxon>
        <taxon>Chloroflexota</taxon>
        <taxon>Ktedonobacteria</taxon>
        <taxon>Ktedonobacterales</taxon>
        <taxon>Thermosporotrichaceae</taxon>
        <taxon>Thermosporothrix</taxon>
    </lineage>
</organism>
<protein>
    <submittedName>
        <fullName evidence="4">Carboxypeptidase family protein</fullName>
    </submittedName>
</protein>
<name>A0A326UD99_THEHA</name>
<dbReference type="Pfam" id="PF13620">
    <property type="entry name" value="CarboxypepD_reg"/>
    <property type="match status" value="1"/>
</dbReference>
<keyword evidence="2" id="KW-0472">Membrane</keyword>
<feature type="domain" description="BACON" evidence="3">
    <location>
        <begin position="877"/>
        <end position="968"/>
    </location>
</feature>
<dbReference type="InterPro" id="IPR008969">
    <property type="entry name" value="CarboxyPept-like_regulatory"/>
</dbReference>
<accession>A0A326UD99</accession>